<dbReference type="SUPFAM" id="SSF56496">
    <property type="entry name" value="Fibrinogen C-terminal domain-like"/>
    <property type="match status" value="1"/>
</dbReference>
<evidence type="ECO:0000313" key="4">
    <source>
        <dbReference type="EMBL" id="KAK2144980.1"/>
    </source>
</evidence>
<dbReference type="InterPro" id="IPR000742">
    <property type="entry name" value="EGF"/>
</dbReference>
<keyword evidence="5" id="KW-1185">Reference proteome</keyword>
<comment type="caution">
    <text evidence="1">Lacks conserved residue(s) required for the propagation of feature annotation.</text>
</comment>
<dbReference type="InterPro" id="IPR014716">
    <property type="entry name" value="Fibrinogen_a/b/g_C_1"/>
</dbReference>
<dbReference type="PANTHER" id="PTHR19143">
    <property type="entry name" value="FIBRINOGEN/TENASCIN/ANGIOPOEITIN"/>
    <property type="match status" value="1"/>
</dbReference>
<accession>A0AAD9J3J9</accession>
<dbReference type="PROSITE" id="PS00022">
    <property type="entry name" value="EGF_1"/>
    <property type="match status" value="2"/>
</dbReference>
<name>A0AAD9J3J9_9ANNE</name>
<dbReference type="SMART" id="SM00186">
    <property type="entry name" value="FBG"/>
    <property type="match status" value="1"/>
</dbReference>
<feature type="disulfide bond" evidence="1">
    <location>
        <begin position="37"/>
        <end position="46"/>
    </location>
</feature>
<dbReference type="PROSITE" id="PS01186">
    <property type="entry name" value="EGF_2"/>
    <property type="match status" value="1"/>
</dbReference>
<dbReference type="PROSITE" id="PS50026">
    <property type="entry name" value="EGF_3"/>
    <property type="match status" value="1"/>
</dbReference>
<evidence type="ECO:0000256" key="1">
    <source>
        <dbReference type="PROSITE-ProRule" id="PRU00076"/>
    </source>
</evidence>
<dbReference type="Proteomes" id="UP001208570">
    <property type="component" value="Unassembled WGS sequence"/>
</dbReference>
<proteinExistence type="predicted"/>
<evidence type="ECO:0000259" key="2">
    <source>
        <dbReference type="PROSITE" id="PS50026"/>
    </source>
</evidence>
<dbReference type="PROSITE" id="PS51406">
    <property type="entry name" value="FIBRINOGEN_C_2"/>
    <property type="match status" value="1"/>
</dbReference>
<evidence type="ECO:0000259" key="3">
    <source>
        <dbReference type="PROSITE" id="PS51406"/>
    </source>
</evidence>
<dbReference type="Gene3D" id="4.10.530.10">
    <property type="entry name" value="Gamma-fibrinogen Carboxyl Terminal Fragment, domain 2"/>
    <property type="match status" value="1"/>
</dbReference>
<keyword evidence="1" id="KW-0245">EGF-like domain</keyword>
<feature type="domain" description="Fibrinogen C-terminal" evidence="3">
    <location>
        <begin position="71"/>
        <end position="283"/>
    </location>
</feature>
<evidence type="ECO:0000313" key="5">
    <source>
        <dbReference type="Proteomes" id="UP001208570"/>
    </source>
</evidence>
<feature type="domain" description="EGF-like" evidence="2">
    <location>
        <begin position="16"/>
        <end position="47"/>
    </location>
</feature>
<comment type="caution">
    <text evidence="4">The sequence shown here is derived from an EMBL/GenBank/DDBJ whole genome shotgun (WGS) entry which is preliminary data.</text>
</comment>
<dbReference type="Pfam" id="PF00147">
    <property type="entry name" value="Fibrinogen_C"/>
    <property type="match status" value="1"/>
</dbReference>
<protein>
    <submittedName>
        <fullName evidence="4">Uncharacterized protein</fullName>
    </submittedName>
</protein>
<dbReference type="EMBL" id="JAODUP010000713">
    <property type="protein sequence ID" value="KAK2144980.1"/>
    <property type="molecule type" value="Genomic_DNA"/>
</dbReference>
<dbReference type="CDD" id="cd00054">
    <property type="entry name" value="EGF_CA"/>
    <property type="match status" value="1"/>
</dbReference>
<sequence length="283" mass="31811">MKHIIIHYHDKNIPDTTDECNSDPCHNDGTCVDRCQCSYPYSGVNCDTDDPCGSVLCNKGGSCQSDGSCQCTTYCFGTECDDCIIGIQSPVSTSLYINSVQCNVLIEDGWILLMRRMDGSVDFYRGWSDYKVGFGDLATEFWIGNECIHLLTNNGSSFMIRFDMISLDGDWLWVEYSYFSIGAPSDKYRLSIRGYNGTVGDRILYSGDSRAYLDDMMFTTPDEDNDSTPSLNCAEQYFGSWWHNECSLVMLTGYHGTGYDSKGIKWKPAEVDLPFADMKIKVV</sequence>
<dbReference type="GO" id="GO:0005615">
    <property type="term" value="C:extracellular space"/>
    <property type="evidence" value="ECO:0007669"/>
    <property type="project" value="TreeGrafter"/>
</dbReference>
<gene>
    <name evidence="4" type="ORF">LSH36_713g00011</name>
</gene>
<reference evidence="4" key="1">
    <citation type="journal article" date="2023" name="Mol. Biol. Evol.">
        <title>Third-Generation Sequencing Reveals the Adaptive Role of the Epigenome in Three Deep-Sea Polychaetes.</title>
        <authorList>
            <person name="Perez M."/>
            <person name="Aroh O."/>
            <person name="Sun Y."/>
            <person name="Lan Y."/>
            <person name="Juniper S.K."/>
            <person name="Young C.R."/>
            <person name="Angers B."/>
            <person name="Qian P.Y."/>
        </authorList>
    </citation>
    <scope>NUCLEOTIDE SEQUENCE</scope>
    <source>
        <strain evidence="4">P08H-3</strain>
    </source>
</reference>
<dbReference type="SUPFAM" id="SSF57196">
    <property type="entry name" value="EGF/Laminin"/>
    <property type="match status" value="1"/>
</dbReference>
<dbReference type="InterPro" id="IPR036056">
    <property type="entry name" value="Fibrinogen-like_C"/>
</dbReference>
<dbReference type="AlphaFoldDB" id="A0AAD9J3J9"/>
<keyword evidence="1" id="KW-1015">Disulfide bond</keyword>
<dbReference type="Gene3D" id="2.10.25.10">
    <property type="entry name" value="Laminin"/>
    <property type="match status" value="1"/>
</dbReference>
<dbReference type="InterPro" id="IPR002181">
    <property type="entry name" value="Fibrinogen_a/b/g_C_dom"/>
</dbReference>
<dbReference type="InterPro" id="IPR050373">
    <property type="entry name" value="Fibrinogen_C-term_domain"/>
</dbReference>
<organism evidence="4 5">
    <name type="scientific">Paralvinella palmiformis</name>
    <dbReference type="NCBI Taxonomy" id="53620"/>
    <lineage>
        <taxon>Eukaryota</taxon>
        <taxon>Metazoa</taxon>
        <taxon>Spiralia</taxon>
        <taxon>Lophotrochozoa</taxon>
        <taxon>Annelida</taxon>
        <taxon>Polychaeta</taxon>
        <taxon>Sedentaria</taxon>
        <taxon>Canalipalpata</taxon>
        <taxon>Terebellida</taxon>
        <taxon>Terebelliformia</taxon>
        <taxon>Alvinellidae</taxon>
        <taxon>Paralvinella</taxon>
    </lineage>
</organism>
<dbReference type="Gene3D" id="3.90.215.10">
    <property type="entry name" value="Gamma Fibrinogen, chain A, domain 1"/>
    <property type="match status" value="1"/>
</dbReference>